<name>A0A1I5P7D9_9ACTN</name>
<dbReference type="PROSITE" id="PS50949">
    <property type="entry name" value="HTH_GNTR"/>
    <property type="match status" value="1"/>
</dbReference>
<dbReference type="STRING" id="1993.SAMN04489713_11328"/>
<dbReference type="PRINTS" id="PR00035">
    <property type="entry name" value="HTHGNTR"/>
</dbReference>
<dbReference type="InterPro" id="IPR000524">
    <property type="entry name" value="Tscrpt_reg_HTH_GntR"/>
</dbReference>
<dbReference type="PANTHER" id="PTHR43537">
    <property type="entry name" value="TRANSCRIPTIONAL REGULATOR, GNTR FAMILY"/>
    <property type="match status" value="1"/>
</dbReference>
<dbReference type="SMART" id="SM00345">
    <property type="entry name" value="HTH_GNTR"/>
    <property type="match status" value="1"/>
</dbReference>
<organism evidence="7 8">
    <name type="scientific">Actinomadura madurae</name>
    <dbReference type="NCBI Taxonomy" id="1993"/>
    <lineage>
        <taxon>Bacteria</taxon>
        <taxon>Bacillati</taxon>
        <taxon>Actinomycetota</taxon>
        <taxon>Actinomycetes</taxon>
        <taxon>Streptosporangiales</taxon>
        <taxon>Thermomonosporaceae</taxon>
        <taxon>Actinomadura</taxon>
    </lineage>
</organism>
<dbReference type="Gene3D" id="1.20.120.530">
    <property type="entry name" value="GntR ligand-binding domain-like"/>
    <property type="match status" value="1"/>
</dbReference>
<evidence type="ECO:0000256" key="5">
    <source>
        <dbReference type="SAM" id="MobiDB-lite"/>
    </source>
</evidence>
<dbReference type="InterPro" id="IPR036388">
    <property type="entry name" value="WH-like_DNA-bd_sf"/>
</dbReference>
<dbReference type="SUPFAM" id="SSF48008">
    <property type="entry name" value="GntR ligand-binding domain-like"/>
    <property type="match status" value="1"/>
</dbReference>
<dbReference type="SUPFAM" id="SSF46785">
    <property type="entry name" value="Winged helix' DNA-binding domain"/>
    <property type="match status" value="1"/>
</dbReference>
<dbReference type="AlphaFoldDB" id="A0A1I5P7D9"/>
<dbReference type="Pfam" id="PF07729">
    <property type="entry name" value="FCD"/>
    <property type="match status" value="1"/>
</dbReference>
<keyword evidence="4" id="KW-0175">Coiled coil</keyword>
<evidence type="ECO:0000256" key="1">
    <source>
        <dbReference type="ARBA" id="ARBA00023015"/>
    </source>
</evidence>
<gene>
    <name evidence="7" type="ORF">SAMN04489713_11328</name>
</gene>
<dbReference type="InParanoid" id="A0A1I5P7D9"/>
<dbReference type="PANTHER" id="PTHR43537:SF24">
    <property type="entry name" value="GLUCONATE OPERON TRANSCRIPTIONAL REPRESSOR"/>
    <property type="match status" value="1"/>
</dbReference>
<dbReference type="InterPro" id="IPR008920">
    <property type="entry name" value="TF_FadR/GntR_C"/>
</dbReference>
<feature type="domain" description="HTH gntR-type" evidence="6">
    <location>
        <begin position="29"/>
        <end position="96"/>
    </location>
</feature>
<keyword evidence="1" id="KW-0805">Transcription regulation</keyword>
<proteinExistence type="predicted"/>
<dbReference type="InterPro" id="IPR036390">
    <property type="entry name" value="WH_DNA-bd_sf"/>
</dbReference>
<evidence type="ECO:0000256" key="4">
    <source>
        <dbReference type="SAM" id="Coils"/>
    </source>
</evidence>
<feature type="region of interest" description="Disordered" evidence="5">
    <location>
        <begin position="1"/>
        <end position="21"/>
    </location>
</feature>
<dbReference type="CDD" id="cd07377">
    <property type="entry name" value="WHTH_GntR"/>
    <property type="match status" value="1"/>
</dbReference>
<dbReference type="RefSeq" id="WP_021592459.1">
    <property type="nucleotide sequence ID" value="NZ_CP083237.1"/>
</dbReference>
<dbReference type="Gene3D" id="1.10.10.10">
    <property type="entry name" value="Winged helix-like DNA-binding domain superfamily/Winged helix DNA-binding domain"/>
    <property type="match status" value="1"/>
</dbReference>
<protein>
    <submittedName>
        <fullName evidence="7">DNA-binding transcriptional regulator, GntR family</fullName>
    </submittedName>
</protein>
<dbReference type="GO" id="GO:0003700">
    <property type="term" value="F:DNA-binding transcription factor activity"/>
    <property type="evidence" value="ECO:0007669"/>
    <property type="project" value="InterPro"/>
</dbReference>
<keyword evidence="3" id="KW-0804">Transcription</keyword>
<evidence type="ECO:0000313" key="8">
    <source>
        <dbReference type="Proteomes" id="UP000183413"/>
    </source>
</evidence>
<dbReference type="GeneID" id="99657047"/>
<sequence length="259" mass="28059">MAERNKPEGAGSPSTTGMGLRAPIGRVAAPLRDQVLQVVREAILDFRLRPGQRLIERELMEQLSVSRATVREVLAQLASEGLVTNIPQRGAIVSVLTTDEAADIYEMRVALESLAVRRFVERATEEHMSRLRAALEELEAARKSEGADLARLIAKDELYKALFAGADSPPLTQMLTSLQGRLRRLRWTSLSAPGRLDRTIAEMRTLVEAIEERDVGRAMAASDLHVRNAAAIALARMAEATGEPAEGAETGSGEAGRGA</sequence>
<evidence type="ECO:0000259" key="6">
    <source>
        <dbReference type="PROSITE" id="PS50949"/>
    </source>
</evidence>
<feature type="coiled-coil region" evidence="4">
    <location>
        <begin position="121"/>
        <end position="155"/>
    </location>
</feature>
<evidence type="ECO:0000256" key="2">
    <source>
        <dbReference type="ARBA" id="ARBA00023125"/>
    </source>
</evidence>
<dbReference type="SMART" id="SM00895">
    <property type="entry name" value="FCD"/>
    <property type="match status" value="1"/>
</dbReference>
<dbReference type="GO" id="GO:0003677">
    <property type="term" value="F:DNA binding"/>
    <property type="evidence" value="ECO:0007669"/>
    <property type="project" value="UniProtKB-KW"/>
</dbReference>
<evidence type="ECO:0000256" key="3">
    <source>
        <dbReference type="ARBA" id="ARBA00023163"/>
    </source>
</evidence>
<dbReference type="eggNOG" id="COG1802">
    <property type="taxonomic scope" value="Bacteria"/>
</dbReference>
<dbReference type="Proteomes" id="UP000183413">
    <property type="component" value="Unassembled WGS sequence"/>
</dbReference>
<dbReference type="EMBL" id="FOVH01000013">
    <property type="protein sequence ID" value="SFP30018.1"/>
    <property type="molecule type" value="Genomic_DNA"/>
</dbReference>
<evidence type="ECO:0000313" key="7">
    <source>
        <dbReference type="EMBL" id="SFP30018.1"/>
    </source>
</evidence>
<keyword evidence="2 7" id="KW-0238">DNA-binding</keyword>
<keyword evidence="8" id="KW-1185">Reference proteome</keyword>
<dbReference type="Pfam" id="PF00392">
    <property type="entry name" value="GntR"/>
    <property type="match status" value="1"/>
</dbReference>
<accession>A0A1I5P7D9</accession>
<reference evidence="7 8" key="1">
    <citation type="submission" date="2016-10" db="EMBL/GenBank/DDBJ databases">
        <authorList>
            <person name="de Groot N.N."/>
        </authorList>
    </citation>
    <scope>NUCLEOTIDE SEQUENCE [LARGE SCALE GENOMIC DNA]</scope>
    <source>
        <strain evidence="7 8">DSM 43067</strain>
    </source>
</reference>
<dbReference type="InterPro" id="IPR011711">
    <property type="entry name" value="GntR_C"/>
</dbReference>